<dbReference type="EMBL" id="JAQFWP010000011">
    <property type="protein sequence ID" value="MDA2804419.1"/>
    <property type="molecule type" value="Genomic_DNA"/>
</dbReference>
<dbReference type="Gene3D" id="3.40.50.1820">
    <property type="entry name" value="alpha/beta hydrolase"/>
    <property type="match status" value="1"/>
</dbReference>
<gene>
    <name evidence="3" type="ORF">O4U47_07835</name>
</gene>
<sequence>MTDAPLRTAFLNLPERRMLTASDGVPIDTVLLRGAPGRTAAVVVANGFTGTWRSPDTRMIAQRLLAAGDVLLFDFRGHYGSGGLSTVGNEEVRDLEAAVAHLRGLGYTDIATVGFSMGAAVVVRHAGLHGGVGAAVSVSGPSRWYYRGSRRMRLLHFGVERTAGRFFLRAARRVRVTDRHWDPVPPDPTEMAAHVAPAPLLVVHGDADAYFPLEHARRLHEAADGGGELWIERGMGHAERAMTSERAQRVADWIAANRVPAPAPRVHG</sequence>
<dbReference type="SUPFAM" id="SSF53474">
    <property type="entry name" value="alpha/beta-Hydrolases"/>
    <property type="match status" value="1"/>
</dbReference>
<dbReference type="GO" id="GO:0016787">
    <property type="term" value="F:hydrolase activity"/>
    <property type="evidence" value="ECO:0007669"/>
    <property type="project" value="UniProtKB-KW"/>
</dbReference>
<accession>A0ABT4TIA4</accession>
<dbReference type="Pfam" id="PF08386">
    <property type="entry name" value="Abhydrolase_4"/>
    <property type="match status" value="1"/>
</dbReference>
<dbReference type="InterPro" id="IPR013595">
    <property type="entry name" value="Pept_S33_TAP-like_C"/>
</dbReference>
<name>A0ABT4TIA4_9ACTN</name>
<dbReference type="Pfam" id="PF00561">
    <property type="entry name" value="Abhydrolase_1"/>
    <property type="match status" value="1"/>
</dbReference>
<reference evidence="3" key="1">
    <citation type="submission" date="2023-01" db="EMBL/GenBank/DDBJ databases">
        <title>Draft genome sequence of Nocardiopsis sp. LSu2-4 isolated from halophytes.</title>
        <authorList>
            <person name="Duangmal K."/>
            <person name="Chantavorakit T."/>
        </authorList>
    </citation>
    <scope>NUCLEOTIDE SEQUENCE</scope>
    <source>
        <strain evidence="3">LSu2-4</strain>
    </source>
</reference>
<keyword evidence="4" id="KW-1185">Reference proteome</keyword>
<evidence type="ECO:0000313" key="3">
    <source>
        <dbReference type="EMBL" id="MDA2804419.1"/>
    </source>
</evidence>
<feature type="domain" description="Peptidase S33 tripeptidyl aminopeptidase-like C-terminal" evidence="2">
    <location>
        <begin position="180"/>
        <end position="261"/>
    </location>
</feature>
<feature type="domain" description="AB hydrolase-1" evidence="1">
    <location>
        <begin position="41"/>
        <end position="140"/>
    </location>
</feature>
<keyword evidence="3" id="KW-0378">Hydrolase</keyword>
<dbReference type="InterPro" id="IPR029058">
    <property type="entry name" value="AB_hydrolase_fold"/>
</dbReference>
<comment type="caution">
    <text evidence="3">The sequence shown here is derived from an EMBL/GenBank/DDBJ whole genome shotgun (WGS) entry which is preliminary data.</text>
</comment>
<proteinExistence type="predicted"/>
<protein>
    <submittedName>
        <fullName evidence="3">Alpha/beta fold hydrolase</fullName>
    </submittedName>
</protein>
<dbReference type="Proteomes" id="UP001165685">
    <property type="component" value="Unassembled WGS sequence"/>
</dbReference>
<evidence type="ECO:0000259" key="1">
    <source>
        <dbReference type="Pfam" id="PF00561"/>
    </source>
</evidence>
<dbReference type="RefSeq" id="WP_270676962.1">
    <property type="nucleotide sequence ID" value="NZ_JAQFWP010000011.1"/>
</dbReference>
<dbReference type="PANTHER" id="PTHR43433">
    <property type="entry name" value="HYDROLASE, ALPHA/BETA FOLD FAMILY PROTEIN"/>
    <property type="match status" value="1"/>
</dbReference>
<dbReference type="InterPro" id="IPR000073">
    <property type="entry name" value="AB_hydrolase_1"/>
</dbReference>
<evidence type="ECO:0000259" key="2">
    <source>
        <dbReference type="Pfam" id="PF08386"/>
    </source>
</evidence>
<dbReference type="PANTHER" id="PTHR43433:SF3">
    <property type="entry name" value="NON-HEME CHLOROPEROXIDASE"/>
    <property type="match status" value="1"/>
</dbReference>
<dbReference type="InterPro" id="IPR050471">
    <property type="entry name" value="AB_hydrolase"/>
</dbReference>
<organism evidence="3 4">
    <name type="scientific">Nocardiopsis suaedae</name>
    <dbReference type="NCBI Taxonomy" id="3018444"/>
    <lineage>
        <taxon>Bacteria</taxon>
        <taxon>Bacillati</taxon>
        <taxon>Actinomycetota</taxon>
        <taxon>Actinomycetes</taxon>
        <taxon>Streptosporangiales</taxon>
        <taxon>Nocardiopsidaceae</taxon>
        <taxon>Nocardiopsis</taxon>
    </lineage>
</organism>
<evidence type="ECO:0000313" key="4">
    <source>
        <dbReference type="Proteomes" id="UP001165685"/>
    </source>
</evidence>